<gene>
    <name evidence="4" type="ORF">C447_04367</name>
</gene>
<protein>
    <submittedName>
        <fullName evidence="4">Luciferase-type oxidoreductase</fullName>
    </submittedName>
</protein>
<dbReference type="SUPFAM" id="SSF51679">
    <property type="entry name" value="Bacterial luciferase-like"/>
    <property type="match status" value="1"/>
</dbReference>
<dbReference type="NCBIfam" id="TIGR03571">
    <property type="entry name" value="lucif_BA3436"/>
    <property type="match status" value="1"/>
</dbReference>
<evidence type="ECO:0000313" key="5">
    <source>
        <dbReference type="Proteomes" id="UP000011566"/>
    </source>
</evidence>
<dbReference type="AlphaFoldDB" id="M0M551"/>
<dbReference type="InterPro" id="IPR011251">
    <property type="entry name" value="Luciferase-like_dom"/>
</dbReference>
<feature type="domain" description="Luciferase-like" evidence="3">
    <location>
        <begin position="68"/>
        <end position="274"/>
    </location>
</feature>
<proteinExistence type="predicted"/>
<dbReference type="InterPro" id="IPR050564">
    <property type="entry name" value="F420-G6PD/mer"/>
</dbReference>
<name>M0M551_9EURY</name>
<dbReference type="EMBL" id="AOMB01000011">
    <property type="protein sequence ID" value="EMA40503.1"/>
    <property type="molecule type" value="Genomic_DNA"/>
</dbReference>
<evidence type="ECO:0000256" key="1">
    <source>
        <dbReference type="ARBA" id="ARBA00023002"/>
    </source>
</evidence>
<evidence type="ECO:0000256" key="2">
    <source>
        <dbReference type="SAM" id="MobiDB-lite"/>
    </source>
</evidence>
<evidence type="ECO:0000313" key="4">
    <source>
        <dbReference type="EMBL" id="EMA40503.1"/>
    </source>
</evidence>
<keyword evidence="5" id="KW-1185">Reference proteome</keyword>
<dbReference type="GO" id="GO:0016705">
    <property type="term" value="F:oxidoreductase activity, acting on paired donors, with incorporation or reduction of molecular oxygen"/>
    <property type="evidence" value="ECO:0007669"/>
    <property type="project" value="InterPro"/>
</dbReference>
<sequence length="343" mass="37406">MSNSTARSSVIDRPEVAGRKVGSGVDKGLPGRVPTSAVSPHENAGFRRLFAGDGLTFGTGFPLTGVDESAPPIADELALAERAEALGFDGLWVRDVPTYWPTFRDAGQTYDPWVWLGQVAARTDDIALGTASVVLTLRHPLHVAKAAATVDRLSNGRLVLGVATGDRPPEFAAFDVDTDDRAALFREAVDLLRAVWGESFPERETRWGTLDGDLDVTPKPVAGSIPLLPTGNARQSVEWIGAHGDGWLFYHLPEATLESYLETWRERSGEKPFAMAVTAEIADDPETGPEPVNQGFRAGREWFVEYFRDLQSMGVDHVLVGGVGDDPERWLTRFADVIERVRV</sequence>
<dbReference type="Pfam" id="PF00296">
    <property type="entry name" value="Bac_luciferase"/>
    <property type="match status" value="1"/>
</dbReference>
<reference evidence="4 5" key="1">
    <citation type="journal article" date="2014" name="PLoS Genet.">
        <title>Phylogenetically driven sequencing of extremely halophilic archaea reveals strategies for static and dynamic osmo-response.</title>
        <authorList>
            <person name="Becker E.A."/>
            <person name="Seitzer P.M."/>
            <person name="Tritt A."/>
            <person name="Larsen D."/>
            <person name="Krusor M."/>
            <person name="Yao A.I."/>
            <person name="Wu D."/>
            <person name="Madern D."/>
            <person name="Eisen J.A."/>
            <person name="Darling A.E."/>
            <person name="Facciotti M.T."/>
        </authorList>
    </citation>
    <scope>NUCLEOTIDE SEQUENCE [LARGE SCALE GENOMIC DNA]</scope>
    <source>
        <strain evidence="4 5">100A6</strain>
    </source>
</reference>
<dbReference type="PATRIC" id="fig|1132509.6.peg.1011"/>
<dbReference type="RefSeq" id="WP_007691288.1">
    <property type="nucleotide sequence ID" value="NZ_AJRK01000004.1"/>
</dbReference>
<dbReference type="InterPro" id="IPR020020">
    <property type="entry name" value="Luciferase-type_oxidoreductase"/>
</dbReference>
<dbReference type="OrthoDB" id="7684at2157"/>
<feature type="region of interest" description="Disordered" evidence="2">
    <location>
        <begin position="1"/>
        <end position="39"/>
    </location>
</feature>
<dbReference type="InterPro" id="IPR036661">
    <property type="entry name" value="Luciferase-like_sf"/>
</dbReference>
<dbReference type="eggNOG" id="arCOG02410">
    <property type="taxonomic scope" value="Archaea"/>
</dbReference>
<comment type="caution">
    <text evidence="4">The sequence shown here is derived from an EMBL/GenBank/DDBJ whole genome shotgun (WGS) entry which is preliminary data.</text>
</comment>
<organism evidence="4 5">
    <name type="scientific">Halococcus hamelinensis 100A6</name>
    <dbReference type="NCBI Taxonomy" id="1132509"/>
    <lineage>
        <taxon>Archaea</taxon>
        <taxon>Methanobacteriati</taxon>
        <taxon>Methanobacteriota</taxon>
        <taxon>Stenosarchaea group</taxon>
        <taxon>Halobacteria</taxon>
        <taxon>Halobacteriales</taxon>
        <taxon>Halococcaceae</taxon>
        <taxon>Halococcus</taxon>
    </lineage>
</organism>
<accession>M0M551</accession>
<dbReference type="PANTHER" id="PTHR43244">
    <property type="match status" value="1"/>
</dbReference>
<dbReference type="PANTHER" id="PTHR43244:SF1">
    <property type="entry name" value="5,10-METHYLENETETRAHYDROMETHANOPTERIN REDUCTASE"/>
    <property type="match status" value="1"/>
</dbReference>
<dbReference type="Gene3D" id="3.20.20.30">
    <property type="entry name" value="Luciferase-like domain"/>
    <property type="match status" value="1"/>
</dbReference>
<keyword evidence="1" id="KW-0560">Oxidoreductase</keyword>
<dbReference type="Proteomes" id="UP000011566">
    <property type="component" value="Unassembled WGS sequence"/>
</dbReference>
<evidence type="ECO:0000259" key="3">
    <source>
        <dbReference type="Pfam" id="PF00296"/>
    </source>
</evidence>